<sequence>MWGWRVGVACAVMTGVTGGVVEHPAVALEEVLGTEQRQEGGTALQEAGGMMAPALGVEDGGRRREEVTRVRDYRAFRIGVPESYTEQDMEEEARKASTATGGEAEGEGDSGPAYLGFGISAPGKRIGAKTNGVLAKFSSPDDVVNVYVAYTVGAQFKPTLVQVTDITQYGGVEEVGSLVLPSGGSIGDLSITNRKVSAPARDTGTMAGMYTPPPKFYYTYNFTRVKEAGEAGGRERVRLVLAAGGGKVYWLAVTTEMGGDAETREAAEDAARKIVDSFRIK</sequence>
<keyword evidence="2" id="KW-0732">Signal</keyword>
<dbReference type="AlphaFoldDB" id="A0A5B8MY93"/>
<evidence type="ECO:0000256" key="2">
    <source>
        <dbReference type="SAM" id="SignalP"/>
    </source>
</evidence>
<proteinExistence type="predicted"/>
<evidence type="ECO:0008006" key="5">
    <source>
        <dbReference type="Google" id="ProtNLM"/>
    </source>
</evidence>
<organism evidence="3 4">
    <name type="scientific">Chloropicon primus</name>
    <dbReference type="NCBI Taxonomy" id="1764295"/>
    <lineage>
        <taxon>Eukaryota</taxon>
        <taxon>Viridiplantae</taxon>
        <taxon>Chlorophyta</taxon>
        <taxon>Chloropicophyceae</taxon>
        <taxon>Chloropicales</taxon>
        <taxon>Chloropicaceae</taxon>
        <taxon>Chloropicon</taxon>
    </lineage>
</organism>
<dbReference type="InterPro" id="IPR016123">
    <property type="entry name" value="Mog1/PsbP_a/b/a-sand"/>
</dbReference>
<feature type="region of interest" description="Disordered" evidence="1">
    <location>
        <begin position="84"/>
        <end position="112"/>
    </location>
</feature>
<dbReference type="Gene3D" id="3.40.1000.10">
    <property type="entry name" value="Mog1/PsbP, alpha/beta/alpha sandwich"/>
    <property type="match status" value="1"/>
</dbReference>
<dbReference type="SUPFAM" id="SSF55724">
    <property type="entry name" value="Mog1p/PsbP-like"/>
    <property type="match status" value="1"/>
</dbReference>
<feature type="chain" id="PRO_5022983002" description="PsbP C-terminal domain-containing protein" evidence="2">
    <location>
        <begin position="19"/>
        <end position="281"/>
    </location>
</feature>
<evidence type="ECO:0000313" key="4">
    <source>
        <dbReference type="Proteomes" id="UP000316726"/>
    </source>
</evidence>
<feature type="signal peptide" evidence="2">
    <location>
        <begin position="1"/>
        <end position="18"/>
    </location>
</feature>
<accession>A0A5B8MY93</accession>
<keyword evidence="4" id="KW-1185">Reference proteome</keyword>
<gene>
    <name evidence="3" type="ORF">A3770_18p80770</name>
</gene>
<reference evidence="3 4" key="1">
    <citation type="submission" date="2018-07" db="EMBL/GenBank/DDBJ databases">
        <title>The complete nuclear genome of the prasinophyte Chloropicon primus (CCMP1205).</title>
        <authorList>
            <person name="Pombert J.-F."/>
            <person name="Otis C."/>
            <person name="Turmel M."/>
            <person name="Lemieux C."/>
        </authorList>
    </citation>
    <scope>NUCLEOTIDE SEQUENCE [LARGE SCALE GENOMIC DNA]</scope>
    <source>
        <strain evidence="3 4">CCMP1205</strain>
    </source>
</reference>
<dbReference type="Proteomes" id="UP000316726">
    <property type="component" value="Chromosome 18"/>
</dbReference>
<evidence type="ECO:0000256" key="1">
    <source>
        <dbReference type="SAM" id="MobiDB-lite"/>
    </source>
</evidence>
<evidence type="ECO:0000313" key="3">
    <source>
        <dbReference type="EMBL" id="QDZ25559.1"/>
    </source>
</evidence>
<name>A0A5B8MY93_9CHLO</name>
<dbReference type="EMBL" id="CP031051">
    <property type="protein sequence ID" value="QDZ25559.1"/>
    <property type="molecule type" value="Genomic_DNA"/>
</dbReference>
<protein>
    <recommendedName>
        <fullName evidence="5">PsbP C-terminal domain-containing protein</fullName>
    </recommendedName>
</protein>
<dbReference type="OrthoDB" id="1621991at2759"/>